<dbReference type="GO" id="GO:0008934">
    <property type="term" value="F:inositol monophosphate 1-phosphatase activity"/>
    <property type="evidence" value="ECO:0007669"/>
    <property type="project" value="InterPro"/>
</dbReference>
<keyword evidence="10" id="KW-1185">Reference proteome</keyword>
<comment type="similarity">
    <text evidence="3 8">Belongs to the inositol monophosphatase superfamily.</text>
</comment>
<sequence length="291" mass="32682">MYTVQHNNEIEFKLQESYLHELLNLSIKAALNAATILKKYYLDRSKLVINKKSHNHFVTKADFESEKTIIEILKSNKKYSFGFVAEESENCVNDIATWYIDPLDGTTNFLHGIPHYAISIALVVRKGITISNIVLEKDTPVIGVVYDPNRDELFTSLLGSGSYLNGTKILCSKNNKLSDSIISTGIPSKDYINKKLRTKISNGIARKVKSIRKMGAASLDLSWVACGRYDGYVDLDLSPWDTAAGTILIRESNGKCEDILQQNPWPINGWILSGNNMIFENLQTIIAKFIL</sequence>
<dbReference type="Proteomes" id="UP000011547">
    <property type="component" value="Chromosome"/>
</dbReference>
<dbReference type="PRINTS" id="PR01959">
    <property type="entry name" value="SBIMPHPHTASE"/>
</dbReference>
<feature type="binding site" evidence="7">
    <location>
        <position position="86"/>
    </location>
    <ligand>
        <name>Mg(2+)</name>
        <dbReference type="ChEBI" id="CHEBI:18420"/>
        <label>1</label>
        <note>catalytic</note>
    </ligand>
</feature>
<protein>
    <recommendedName>
        <fullName evidence="8">Inositol-1-monophosphatase</fullName>
        <ecNumber evidence="8">3.1.3.25</ecNumber>
    </recommendedName>
</protein>
<evidence type="ECO:0000256" key="8">
    <source>
        <dbReference type="RuleBase" id="RU364068"/>
    </source>
</evidence>
<feature type="binding site" evidence="7">
    <location>
        <position position="104"/>
    </location>
    <ligand>
        <name>Mg(2+)</name>
        <dbReference type="ChEBI" id="CHEBI:18420"/>
        <label>1</label>
        <note>catalytic</note>
    </ligand>
</feature>
<dbReference type="PRINTS" id="PR00377">
    <property type="entry name" value="IMPHPHTASES"/>
</dbReference>
<dbReference type="GO" id="GO:0046872">
    <property type="term" value="F:metal ion binding"/>
    <property type="evidence" value="ECO:0007669"/>
    <property type="project" value="UniProtKB-KW"/>
</dbReference>
<dbReference type="InterPro" id="IPR033942">
    <property type="entry name" value="IMPase"/>
</dbReference>
<evidence type="ECO:0000256" key="3">
    <source>
        <dbReference type="ARBA" id="ARBA00009759"/>
    </source>
</evidence>
<proteinExistence type="inferred from homology"/>
<evidence type="ECO:0000256" key="2">
    <source>
        <dbReference type="ARBA" id="ARBA00001946"/>
    </source>
</evidence>
<gene>
    <name evidence="9" type="ORF">CDSE_0329</name>
</gene>
<dbReference type="InterPro" id="IPR022337">
    <property type="entry name" value="Inositol_monophosphatase_SuhB"/>
</dbReference>
<evidence type="ECO:0000313" key="9">
    <source>
        <dbReference type="EMBL" id="AGF46669.1"/>
    </source>
</evidence>
<dbReference type="PROSITE" id="PS00629">
    <property type="entry name" value="IMP_1"/>
    <property type="match status" value="1"/>
</dbReference>
<accession>M1LTN5</accession>
<dbReference type="RefSeq" id="WP_015396080.1">
    <property type="nucleotide sequence ID" value="NC_020294.1"/>
</dbReference>
<evidence type="ECO:0000256" key="6">
    <source>
        <dbReference type="ARBA" id="ARBA00022842"/>
    </source>
</evidence>
<dbReference type="SUPFAM" id="SSF56655">
    <property type="entry name" value="Carbohydrate phosphatase"/>
    <property type="match status" value="1"/>
</dbReference>
<evidence type="ECO:0000256" key="7">
    <source>
        <dbReference type="PIRSR" id="PIRSR600760-2"/>
    </source>
</evidence>
<feature type="binding site" evidence="7">
    <location>
        <position position="241"/>
    </location>
    <ligand>
        <name>Mg(2+)</name>
        <dbReference type="ChEBI" id="CHEBI:18420"/>
        <label>1</label>
        <note>catalytic</note>
    </ligand>
</feature>
<dbReference type="PANTHER" id="PTHR20854:SF4">
    <property type="entry name" value="INOSITOL-1-MONOPHOSPHATASE-RELATED"/>
    <property type="match status" value="1"/>
</dbReference>
<evidence type="ECO:0000256" key="5">
    <source>
        <dbReference type="ARBA" id="ARBA00022801"/>
    </source>
</evidence>
<dbReference type="AlphaFoldDB" id="M1LTN5"/>
<feature type="binding site" evidence="7">
    <location>
        <position position="101"/>
    </location>
    <ligand>
        <name>Mg(2+)</name>
        <dbReference type="ChEBI" id="CHEBI:18420"/>
        <label>1</label>
        <note>catalytic</note>
    </ligand>
</feature>
<keyword evidence="4 7" id="KW-0479">Metal-binding</keyword>
<dbReference type="Pfam" id="PF00459">
    <property type="entry name" value="Inositol_P"/>
    <property type="match status" value="1"/>
</dbReference>
<name>M1LTN5_9PROT</name>
<evidence type="ECO:0000256" key="4">
    <source>
        <dbReference type="ARBA" id="ARBA00022723"/>
    </source>
</evidence>
<keyword evidence="6 7" id="KW-0460">Magnesium</keyword>
<evidence type="ECO:0000256" key="1">
    <source>
        <dbReference type="ARBA" id="ARBA00001033"/>
    </source>
</evidence>
<comment type="catalytic activity">
    <reaction evidence="1 8">
        <text>a myo-inositol phosphate + H2O = myo-inositol + phosphate</text>
        <dbReference type="Rhea" id="RHEA:24056"/>
        <dbReference type="ChEBI" id="CHEBI:15377"/>
        <dbReference type="ChEBI" id="CHEBI:17268"/>
        <dbReference type="ChEBI" id="CHEBI:43474"/>
        <dbReference type="ChEBI" id="CHEBI:84139"/>
        <dbReference type="EC" id="3.1.3.25"/>
    </reaction>
</comment>
<dbReference type="EC" id="3.1.3.25" evidence="8"/>
<dbReference type="InterPro" id="IPR000760">
    <property type="entry name" value="Inositol_monophosphatase-like"/>
</dbReference>
<evidence type="ECO:0000313" key="10">
    <source>
        <dbReference type="Proteomes" id="UP000011547"/>
    </source>
</evidence>
<dbReference type="KEGG" id="kde:CDSE_0329"/>
<dbReference type="PANTHER" id="PTHR20854">
    <property type="entry name" value="INOSITOL MONOPHOSPHATASE"/>
    <property type="match status" value="1"/>
</dbReference>
<dbReference type="eggNOG" id="COG0483">
    <property type="taxonomic scope" value="Bacteria"/>
</dbReference>
<dbReference type="OrthoDB" id="9785695at2"/>
<comment type="cofactor">
    <cofactor evidence="2 7 8">
        <name>Mg(2+)</name>
        <dbReference type="ChEBI" id="CHEBI:18420"/>
    </cofactor>
</comment>
<dbReference type="GO" id="GO:0007165">
    <property type="term" value="P:signal transduction"/>
    <property type="evidence" value="ECO:0007669"/>
    <property type="project" value="TreeGrafter"/>
</dbReference>
<keyword evidence="5 8" id="KW-0378">Hydrolase</keyword>
<dbReference type="GO" id="GO:0006020">
    <property type="term" value="P:inositol metabolic process"/>
    <property type="evidence" value="ECO:0007669"/>
    <property type="project" value="TreeGrafter"/>
</dbReference>
<dbReference type="CDD" id="cd01639">
    <property type="entry name" value="IMPase"/>
    <property type="match status" value="1"/>
</dbReference>
<feature type="binding site" evidence="7">
    <location>
        <position position="103"/>
    </location>
    <ligand>
        <name>Mg(2+)</name>
        <dbReference type="ChEBI" id="CHEBI:18420"/>
        <label>1</label>
        <note>catalytic</note>
    </ligand>
</feature>
<dbReference type="HOGENOM" id="CLU_044118_0_0_4"/>
<dbReference type="Gene3D" id="3.30.540.10">
    <property type="entry name" value="Fructose-1,6-Bisphosphatase, subunit A, domain 1"/>
    <property type="match status" value="1"/>
</dbReference>
<dbReference type="InterPro" id="IPR020583">
    <property type="entry name" value="Inositol_monoP_metal-BS"/>
</dbReference>
<dbReference type="EMBL" id="CP003803">
    <property type="protein sequence ID" value="AGF46669.1"/>
    <property type="molecule type" value="Genomic_DNA"/>
</dbReference>
<reference evidence="9 10" key="1">
    <citation type="journal article" date="2013" name="Genome Biol. Evol.">
        <title>Genome evolution and phylogenomic analysis of candidatus kinetoplastibacterium, the betaproteobacterial endosymbionts of strigomonas and angomonas.</title>
        <authorList>
            <person name="Alves J.M."/>
            <person name="Serrano M.G."/>
            <person name="Maia da Silva F."/>
            <person name="Voegtly L.J."/>
            <person name="Matveyev A.V."/>
            <person name="Teixeira M.M."/>
            <person name="Camargo E.P."/>
            <person name="Buck G.A."/>
        </authorList>
    </citation>
    <scope>NUCLEOTIDE SEQUENCE [LARGE SCALE GENOMIC DNA]</scope>
    <source>
        <strain evidence="9 10">TCC079E</strain>
    </source>
</reference>
<dbReference type="Gene3D" id="3.40.190.80">
    <property type="match status" value="1"/>
</dbReference>
<dbReference type="STRING" id="1208919.CDSE_0329"/>
<dbReference type="PATRIC" id="fig|1208919.3.peg.106"/>
<organism evidence="9 10">
    <name type="scientific">Candidatus Kinetoplastidibacterium desouzai TCC079E</name>
    <dbReference type="NCBI Taxonomy" id="1208919"/>
    <lineage>
        <taxon>Bacteria</taxon>
        <taxon>Pseudomonadati</taxon>
        <taxon>Pseudomonadota</taxon>
        <taxon>Betaproteobacteria</taxon>
        <taxon>Candidatus Kinetoplastidibacterium</taxon>
    </lineage>
</organism>